<sequence length="99" mass="10700">MNLREARQVIDSLETNPDALSVFGAKYDTDDGTTIIPVAKPVGVFVVKDGKGAWQPATDDTRIALFGILVGLVATTLSCVALIRRPPWPDLHGEVTKRI</sequence>
<dbReference type="Proteomes" id="UP001651690">
    <property type="component" value="Unassembled WGS sequence"/>
</dbReference>
<comment type="caution">
    <text evidence="2">The sequence shown here is derived from an EMBL/GenBank/DDBJ whole genome shotgun (WGS) entry which is preliminary data.</text>
</comment>
<organism evidence="2 3">
    <name type="scientific">Mycolicibacterium arenosum</name>
    <dbReference type="NCBI Taxonomy" id="2952157"/>
    <lineage>
        <taxon>Bacteria</taxon>
        <taxon>Bacillati</taxon>
        <taxon>Actinomycetota</taxon>
        <taxon>Actinomycetes</taxon>
        <taxon>Mycobacteriales</taxon>
        <taxon>Mycobacteriaceae</taxon>
        <taxon>Mycolicibacterium</taxon>
    </lineage>
</organism>
<protein>
    <submittedName>
        <fullName evidence="2">Uncharacterized protein</fullName>
    </submittedName>
</protein>
<name>A0ABT1LVZ4_9MYCO</name>
<keyword evidence="1" id="KW-1133">Transmembrane helix</keyword>
<accession>A0ABT1LVZ4</accession>
<evidence type="ECO:0000313" key="2">
    <source>
        <dbReference type="EMBL" id="MCP9270637.1"/>
    </source>
</evidence>
<evidence type="ECO:0000256" key="1">
    <source>
        <dbReference type="SAM" id="Phobius"/>
    </source>
</evidence>
<proteinExistence type="predicted"/>
<evidence type="ECO:0000313" key="3">
    <source>
        <dbReference type="Proteomes" id="UP001651690"/>
    </source>
</evidence>
<keyword evidence="1" id="KW-0472">Membrane</keyword>
<reference evidence="2 3" key="1">
    <citation type="submission" date="2022-06" db="EMBL/GenBank/DDBJ databases">
        <title>Mycolicibacterium sp. CAU 1645 isolated from seawater.</title>
        <authorList>
            <person name="Kim W."/>
        </authorList>
    </citation>
    <scope>NUCLEOTIDE SEQUENCE [LARGE SCALE GENOMIC DNA]</scope>
    <source>
        <strain evidence="2 3">CAU 1645</strain>
    </source>
</reference>
<dbReference type="EMBL" id="JANDBD010000001">
    <property type="protein sequence ID" value="MCP9270637.1"/>
    <property type="molecule type" value="Genomic_DNA"/>
</dbReference>
<feature type="transmembrane region" description="Helical" evidence="1">
    <location>
        <begin position="63"/>
        <end position="83"/>
    </location>
</feature>
<dbReference type="RefSeq" id="WP_255057611.1">
    <property type="nucleotide sequence ID" value="NZ_JANDBD010000001.1"/>
</dbReference>
<keyword evidence="3" id="KW-1185">Reference proteome</keyword>
<keyword evidence="1" id="KW-0812">Transmembrane</keyword>
<gene>
    <name evidence="2" type="ORF">NM203_00405</name>
</gene>